<dbReference type="Proteomes" id="UP000244915">
    <property type="component" value="Plasmid unnamed4"/>
</dbReference>
<dbReference type="Gene3D" id="3.20.20.100">
    <property type="entry name" value="NADP-dependent oxidoreductase domain"/>
    <property type="match status" value="1"/>
</dbReference>
<dbReference type="KEGG" id="ypac:CEW88_23470"/>
<dbReference type="InterPro" id="IPR023210">
    <property type="entry name" value="NADP_OxRdtase_dom"/>
</dbReference>
<dbReference type="InterPro" id="IPR053135">
    <property type="entry name" value="AKR2_Oxidoreductase"/>
</dbReference>
<feature type="domain" description="NADP-dependent oxidoreductase" evidence="1">
    <location>
        <begin position="17"/>
        <end position="238"/>
    </location>
</feature>
<sequence>MSPDCRLTEIMSTDALPIGLGCSRLGSVNGASGPEALAILQAALDDGIRFFDTSNIYAQGDSERLLSQVLGGRDDVIVCSKAGKFLSWKKRTLVPLKGLLRGVARRSGQARKGVASARAKPMPTRWDPAFLTASIDASLGRLKRERMEMFMLHSPDAEVVRRGEAVGALAAAAQAGKIGIVGVSVDDVACAEACLQDPRVRAIQVPLHPGDTAFDAILAEARGKGVAVIAREILGGPAAISGASDPRTYAAERIAEVILRPDVTLTLVGTTRLANLTASVAAARAATESSA</sequence>
<dbReference type="PANTHER" id="PTHR43312">
    <property type="entry name" value="D-THREO-ALDOSE 1-DEHYDROGENASE"/>
    <property type="match status" value="1"/>
</dbReference>
<geneLocation type="plasmid" evidence="2 3">
    <name>unnamed4</name>
</geneLocation>
<evidence type="ECO:0000313" key="3">
    <source>
        <dbReference type="Proteomes" id="UP000244915"/>
    </source>
</evidence>
<keyword evidence="2" id="KW-0614">Plasmid</keyword>
<protein>
    <recommendedName>
        <fullName evidence="1">NADP-dependent oxidoreductase domain-containing protein</fullName>
    </recommendedName>
</protein>
<gene>
    <name evidence="2" type="ORF">CEW88_23470</name>
</gene>
<evidence type="ECO:0000259" key="1">
    <source>
        <dbReference type="Pfam" id="PF00248"/>
    </source>
</evidence>
<evidence type="ECO:0000313" key="2">
    <source>
        <dbReference type="EMBL" id="AWI86728.1"/>
    </source>
</evidence>
<dbReference type="PANTHER" id="PTHR43312:SF1">
    <property type="entry name" value="NADP-DEPENDENT OXIDOREDUCTASE DOMAIN-CONTAINING PROTEIN"/>
    <property type="match status" value="1"/>
</dbReference>
<organism evidence="2 3">
    <name type="scientific">Alloyangia pacifica</name>
    <dbReference type="NCBI Taxonomy" id="311180"/>
    <lineage>
        <taxon>Bacteria</taxon>
        <taxon>Pseudomonadati</taxon>
        <taxon>Pseudomonadota</taxon>
        <taxon>Alphaproteobacteria</taxon>
        <taxon>Rhodobacterales</taxon>
        <taxon>Roseobacteraceae</taxon>
        <taxon>Alloyangia</taxon>
    </lineage>
</organism>
<dbReference type="InterPro" id="IPR036812">
    <property type="entry name" value="NAD(P)_OxRdtase_dom_sf"/>
</dbReference>
<dbReference type="AlphaFoldDB" id="A0A2U8HLR0"/>
<name>A0A2U8HLR0_9RHOB</name>
<dbReference type="Pfam" id="PF00248">
    <property type="entry name" value="Aldo_ket_red"/>
    <property type="match status" value="1"/>
</dbReference>
<proteinExistence type="predicted"/>
<accession>A0A2U8HLR0</accession>
<reference evidence="2 3" key="1">
    <citation type="submission" date="2017-06" db="EMBL/GenBank/DDBJ databases">
        <title>Yangia sp. YSBP01 complete genome sequence.</title>
        <authorList>
            <person name="Woo J.-H."/>
            <person name="Kim H.-S."/>
        </authorList>
    </citation>
    <scope>NUCLEOTIDE SEQUENCE [LARGE SCALE GENOMIC DNA]</scope>
    <source>
        <strain evidence="2 3">YSBP01</strain>
        <plasmid evidence="2 3">unnamed4</plasmid>
    </source>
</reference>
<dbReference type="SUPFAM" id="SSF51430">
    <property type="entry name" value="NAD(P)-linked oxidoreductase"/>
    <property type="match status" value="1"/>
</dbReference>
<dbReference type="EMBL" id="CP022194">
    <property type="protein sequence ID" value="AWI86728.1"/>
    <property type="molecule type" value="Genomic_DNA"/>
</dbReference>